<dbReference type="AlphaFoldDB" id="A0A8C4Q0G2"/>
<dbReference type="SUPFAM" id="SSF47459">
    <property type="entry name" value="HLH, helix-loop-helix DNA-binding domain"/>
    <property type="match status" value="1"/>
</dbReference>
<evidence type="ECO:0000256" key="3">
    <source>
        <dbReference type="ARBA" id="ARBA00023163"/>
    </source>
</evidence>
<dbReference type="InterPro" id="IPR050359">
    <property type="entry name" value="bHLH_transcription_factors"/>
</dbReference>
<dbReference type="GO" id="GO:0000981">
    <property type="term" value="F:DNA-binding transcription factor activity, RNA polymerase II-specific"/>
    <property type="evidence" value="ECO:0007669"/>
    <property type="project" value="TreeGrafter"/>
</dbReference>
<feature type="domain" description="BHLH" evidence="6">
    <location>
        <begin position="91"/>
        <end position="145"/>
    </location>
</feature>
<dbReference type="InterPro" id="IPR011598">
    <property type="entry name" value="bHLH_dom"/>
</dbReference>
<dbReference type="GO" id="GO:0061564">
    <property type="term" value="P:axon development"/>
    <property type="evidence" value="ECO:0007669"/>
    <property type="project" value="TreeGrafter"/>
</dbReference>
<dbReference type="Proteomes" id="UP000694388">
    <property type="component" value="Unplaced"/>
</dbReference>
<keyword evidence="3" id="KW-0804">Transcription</keyword>
<dbReference type="GO" id="GO:0005634">
    <property type="term" value="C:nucleus"/>
    <property type="evidence" value="ECO:0007669"/>
    <property type="project" value="UniProtKB-SubCell"/>
</dbReference>
<dbReference type="PANTHER" id="PTHR19290:SF104">
    <property type="entry name" value="GH17679P"/>
    <property type="match status" value="1"/>
</dbReference>
<feature type="compositionally biased region" description="Basic and acidic residues" evidence="5">
    <location>
        <begin position="43"/>
        <end position="53"/>
    </location>
</feature>
<evidence type="ECO:0000256" key="4">
    <source>
        <dbReference type="ARBA" id="ARBA00023242"/>
    </source>
</evidence>
<evidence type="ECO:0000259" key="6">
    <source>
        <dbReference type="PROSITE" id="PS50888"/>
    </source>
</evidence>
<dbReference type="PANTHER" id="PTHR19290">
    <property type="entry name" value="BASIC HELIX-LOOP-HELIX PROTEIN NEUROGENIN-RELATED"/>
    <property type="match status" value="1"/>
</dbReference>
<name>A0A8C4Q0G2_EPTBU</name>
<organism evidence="7 8">
    <name type="scientific">Eptatretus burgeri</name>
    <name type="common">Inshore hagfish</name>
    <dbReference type="NCBI Taxonomy" id="7764"/>
    <lineage>
        <taxon>Eukaryota</taxon>
        <taxon>Metazoa</taxon>
        <taxon>Chordata</taxon>
        <taxon>Craniata</taxon>
        <taxon>Vertebrata</taxon>
        <taxon>Cyclostomata</taxon>
        <taxon>Myxini</taxon>
        <taxon>Myxiniformes</taxon>
        <taxon>Myxinidae</taxon>
        <taxon>Eptatretinae</taxon>
        <taxon>Eptatretus</taxon>
    </lineage>
</organism>
<protein>
    <submittedName>
        <fullName evidence="7">Basic helix-loop-helix family, member e23</fullName>
    </submittedName>
</protein>
<accession>A0A8C4Q0G2</accession>
<dbReference type="GO" id="GO:0007423">
    <property type="term" value="P:sensory organ development"/>
    <property type="evidence" value="ECO:0007669"/>
    <property type="project" value="TreeGrafter"/>
</dbReference>
<feature type="region of interest" description="Disordered" evidence="5">
    <location>
        <begin position="25"/>
        <end position="95"/>
    </location>
</feature>
<dbReference type="GO" id="GO:0070888">
    <property type="term" value="F:E-box binding"/>
    <property type="evidence" value="ECO:0007669"/>
    <property type="project" value="TreeGrafter"/>
</dbReference>
<dbReference type="GeneTree" id="ENSGT00940000162992"/>
<dbReference type="GO" id="GO:0045944">
    <property type="term" value="P:positive regulation of transcription by RNA polymerase II"/>
    <property type="evidence" value="ECO:0007669"/>
    <property type="project" value="TreeGrafter"/>
</dbReference>
<evidence type="ECO:0000313" key="7">
    <source>
        <dbReference type="Ensembl" id="ENSEBUP00000008119.1"/>
    </source>
</evidence>
<evidence type="ECO:0000313" key="8">
    <source>
        <dbReference type="Proteomes" id="UP000694388"/>
    </source>
</evidence>
<dbReference type="FunFam" id="4.10.280.10:FF:000026">
    <property type="entry name" value="Basic helix-loop-helix family, member e23"/>
    <property type="match status" value="1"/>
</dbReference>
<proteinExistence type="predicted"/>
<dbReference type="PROSITE" id="PS50888">
    <property type="entry name" value="BHLH"/>
    <property type="match status" value="1"/>
</dbReference>
<dbReference type="Ensembl" id="ENSEBUT00000008612.1">
    <property type="protein sequence ID" value="ENSEBUP00000008119.1"/>
    <property type="gene ID" value="ENSEBUG00000005280.1"/>
</dbReference>
<dbReference type="Gene3D" id="4.10.280.10">
    <property type="entry name" value="Helix-loop-helix DNA-binding domain"/>
    <property type="match status" value="1"/>
</dbReference>
<keyword evidence="2" id="KW-0805">Transcription regulation</keyword>
<feature type="compositionally biased region" description="Low complexity" evidence="5">
    <location>
        <begin position="61"/>
        <end position="72"/>
    </location>
</feature>
<reference evidence="7" key="1">
    <citation type="submission" date="2025-08" db="UniProtKB">
        <authorList>
            <consortium name="Ensembl"/>
        </authorList>
    </citation>
    <scope>IDENTIFICATION</scope>
</reference>
<keyword evidence="4" id="KW-0539">Nucleus</keyword>
<dbReference type="GO" id="GO:0046983">
    <property type="term" value="F:protein dimerization activity"/>
    <property type="evidence" value="ECO:0007669"/>
    <property type="project" value="InterPro"/>
</dbReference>
<sequence length="248" mass="27344">SCSPDSLSERAGLFDLFLVDKDGGRELVGMTEPTGEDFPTEESGARGSEHRGLEQTGGFAGAAVRSRSGSSGEQTAEDDESDDKKCKEPRSLRLSINARERRRMHDLNDALDDLRSVIPYAHSPSVRKLSKIATLLLAKNYILMQAQALDEMRRLVAYLNQGQSVPVALPSAVASLQPPLGVYDHDEIAFPAQHIKRTHARWSTGSARALHKISTSPARWSTGSARAPHEFVRLPNDRSFQTCLRDFF</sequence>
<evidence type="ECO:0000256" key="5">
    <source>
        <dbReference type="SAM" id="MobiDB-lite"/>
    </source>
</evidence>
<evidence type="ECO:0000256" key="1">
    <source>
        <dbReference type="ARBA" id="ARBA00004123"/>
    </source>
</evidence>
<reference evidence="7" key="2">
    <citation type="submission" date="2025-09" db="UniProtKB">
        <authorList>
            <consortium name="Ensembl"/>
        </authorList>
    </citation>
    <scope>IDENTIFICATION</scope>
</reference>
<dbReference type="SMART" id="SM00353">
    <property type="entry name" value="HLH"/>
    <property type="match status" value="1"/>
</dbReference>
<dbReference type="CDD" id="cd18954">
    <property type="entry name" value="bHLH_TS_bHLHe22_bHLHb5"/>
    <property type="match status" value="1"/>
</dbReference>
<feature type="compositionally biased region" description="Basic and acidic residues" evidence="5">
    <location>
        <begin position="82"/>
        <end position="91"/>
    </location>
</feature>
<evidence type="ECO:0000256" key="2">
    <source>
        <dbReference type="ARBA" id="ARBA00023015"/>
    </source>
</evidence>
<dbReference type="Pfam" id="PF00010">
    <property type="entry name" value="HLH"/>
    <property type="match status" value="1"/>
</dbReference>
<keyword evidence="8" id="KW-1185">Reference proteome</keyword>
<comment type="subcellular location">
    <subcellularLocation>
        <location evidence="1">Nucleus</location>
    </subcellularLocation>
</comment>
<dbReference type="InterPro" id="IPR036638">
    <property type="entry name" value="HLH_DNA-bd_sf"/>
</dbReference>